<dbReference type="Proteomes" id="UP001290462">
    <property type="component" value="Unassembled WGS sequence"/>
</dbReference>
<protein>
    <submittedName>
        <fullName evidence="2">Rhodanese-like domain-containing protein</fullName>
    </submittedName>
</protein>
<dbReference type="GeneID" id="83605774"/>
<dbReference type="PROSITE" id="PS50206">
    <property type="entry name" value="RHODANESE_3"/>
    <property type="match status" value="1"/>
</dbReference>
<name>A0AAW9JNZ6_CARML</name>
<gene>
    <name evidence="2" type="ORF">RAK27_05865</name>
</gene>
<evidence type="ECO:0000313" key="2">
    <source>
        <dbReference type="EMBL" id="MDZ5758182.1"/>
    </source>
</evidence>
<evidence type="ECO:0000259" key="1">
    <source>
        <dbReference type="PROSITE" id="PS50206"/>
    </source>
</evidence>
<dbReference type="PANTHER" id="PTHR43031:SF17">
    <property type="entry name" value="SULFURTRANSFERASE YTWF-RELATED"/>
    <property type="match status" value="1"/>
</dbReference>
<dbReference type="InterPro" id="IPR050229">
    <property type="entry name" value="GlpE_sulfurtransferase"/>
</dbReference>
<sequence length="101" mass="11528">MFETISMPEFEQLIKKKSVSIIDVREAHEYEQGHIADVLFIPMQSIPEKLDTLDYDENYYVVCHSGVRSNAVCQYLAQEGYHVTNVMGGMSAWKGESVYGM</sequence>
<evidence type="ECO:0000313" key="3">
    <source>
        <dbReference type="Proteomes" id="UP001290462"/>
    </source>
</evidence>
<dbReference type="PANTHER" id="PTHR43031">
    <property type="entry name" value="FAD-DEPENDENT OXIDOREDUCTASE"/>
    <property type="match status" value="1"/>
</dbReference>
<dbReference type="SMART" id="SM00450">
    <property type="entry name" value="RHOD"/>
    <property type="match status" value="1"/>
</dbReference>
<dbReference type="Gene3D" id="3.40.250.10">
    <property type="entry name" value="Rhodanese-like domain"/>
    <property type="match status" value="1"/>
</dbReference>
<dbReference type="CDD" id="cd00158">
    <property type="entry name" value="RHOD"/>
    <property type="match status" value="1"/>
</dbReference>
<reference evidence="2" key="1">
    <citation type="submission" date="2023-08" db="EMBL/GenBank/DDBJ databases">
        <title>Genomic characterization of piscicolin 126 produced by Carnobacterium maltaromaticum CM22 strain isolated from salmon (Salmo salar).</title>
        <authorList>
            <person name="Gonzalez-Gragera E."/>
            <person name="Garcia-Lopez J.D."/>
            <person name="Teso-Perez C."/>
            <person name="Gimenez-Hernandez I."/>
            <person name="Peralta-Sanchez J.M."/>
            <person name="Valdivia E."/>
            <person name="Montalban-Lopez M."/>
            <person name="Martin-Platero A.M."/>
            <person name="Banos A."/>
            <person name="Martinez-Bueno M."/>
        </authorList>
    </citation>
    <scope>NUCLEOTIDE SEQUENCE</scope>
    <source>
        <strain evidence="2">CM22</strain>
    </source>
</reference>
<organism evidence="2 3">
    <name type="scientific">Carnobacterium maltaromaticum</name>
    <name type="common">Carnobacterium piscicola</name>
    <dbReference type="NCBI Taxonomy" id="2751"/>
    <lineage>
        <taxon>Bacteria</taxon>
        <taxon>Bacillati</taxon>
        <taxon>Bacillota</taxon>
        <taxon>Bacilli</taxon>
        <taxon>Lactobacillales</taxon>
        <taxon>Carnobacteriaceae</taxon>
        <taxon>Carnobacterium</taxon>
    </lineage>
</organism>
<feature type="domain" description="Rhodanese" evidence="1">
    <location>
        <begin position="15"/>
        <end position="98"/>
    </location>
</feature>
<dbReference type="InterPro" id="IPR036873">
    <property type="entry name" value="Rhodanese-like_dom_sf"/>
</dbReference>
<dbReference type="RefSeq" id="WP_010053019.1">
    <property type="nucleotide sequence ID" value="NZ_BJOJ01000018.1"/>
</dbReference>
<dbReference type="InterPro" id="IPR001763">
    <property type="entry name" value="Rhodanese-like_dom"/>
</dbReference>
<dbReference type="EMBL" id="JAVBVO010000003">
    <property type="protein sequence ID" value="MDZ5758182.1"/>
    <property type="molecule type" value="Genomic_DNA"/>
</dbReference>
<dbReference type="Pfam" id="PF00581">
    <property type="entry name" value="Rhodanese"/>
    <property type="match status" value="1"/>
</dbReference>
<accession>A0AAW9JNZ6</accession>
<proteinExistence type="predicted"/>
<comment type="caution">
    <text evidence="2">The sequence shown here is derived from an EMBL/GenBank/DDBJ whole genome shotgun (WGS) entry which is preliminary data.</text>
</comment>
<dbReference type="AlphaFoldDB" id="A0AAW9JNZ6"/>
<dbReference type="SUPFAM" id="SSF52821">
    <property type="entry name" value="Rhodanese/Cell cycle control phosphatase"/>
    <property type="match status" value="1"/>
</dbReference>